<proteinExistence type="inferred from homology"/>
<evidence type="ECO:0000313" key="5">
    <source>
        <dbReference type="EMBL" id="MBM6577156.1"/>
    </source>
</evidence>
<keyword evidence="2" id="KW-0521">NADP</keyword>
<organism evidence="5 6">
    <name type="scientific">Sphingomonas longa</name>
    <dbReference type="NCBI Taxonomy" id="2778730"/>
    <lineage>
        <taxon>Bacteria</taxon>
        <taxon>Pseudomonadati</taxon>
        <taxon>Pseudomonadota</taxon>
        <taxon>Alphaproteobacteria</taxon>
        <taxon>Sphingomonadales</taxon>
        <taxon>Sphingomonadaceae</taxon>
        <taxon>Sphingomonas</taxon>
    </lineage>
</organism>
<dbReference type="EMBL" id="JAFEMC010000003">
    <property type="protein sequence ID" value="MBM6577156.1"/>
    <property type="molecule type" value="Genomic_DNA"/>
</dbReference>
<feature type="domain" description="NADP-dependent oxidoreductase" evidence="4">
    <location>
        <begin position="15"/>
        <end position="256"/>
    </location>
</feature>
<gene>
    <name evidence="5" type="ORF">ILT43_12310</name>
</gene>
<name>A0ABS2DAP8_9SPHN</name>
<dbReference type="PRINTS" id="PR00069">
    <property type="entry name" value="ALDKETRDTASE"/>
</dbReference>
<accession>A0ABS2DAP8</accession>
<dbReference type="PROSITE" id="PS00062">
    <property type="entry name" value="ALDOKETO_REDUCTASE_2"/>
    <property type="match status" value="1"/>
</dbReference>
<reference evidence="5 6" key="1">
    <citation type="submission" date="2020-12" db="EMBL/GenBank/DDBJ databases">
        <title>Sphingomonas sp.</title>
        <authorList>
            <person name="Kim M.K."/>
        </authorList>
    </citation>
    <scope>NUCLEOTIDE SEQUENCE [LARGE SCALE GENOMIC DNA]</scope>
    <source>
        <strain evidence="5 6">BT552</strain>
    </source>
</reference>
<evidence type="ECO:0000256" key="3">
    <source>
        <dbReference type="ARBA" id="ARBA00023002"/>
    </source>
</evidence>
<evidence type="ECO:0000313" key="6">
    <source>
        <dbReference type="Proteomes" id="UP000763641"/>
    </source>
</evidence>
<dbReference type="Proteomes" id="UP000763641">
    <property type="component" value="Unassembled WGS sequence"/>
</dbReference>
<evidence type="ECO:0000256" key="1">
    <source>
        <dbReference type="ARBA" id="ARBA00007905"/>
    </source>
</evidence>
<evidence type="ECO:0000259" key="4">
    <source>
        <dbReference type="Pfam" id="PF00248"/>
    </source>
</evidence>
<dbReference type="PANTHER" id="PTHR43827">
    <property type="entry name" value="2,5-DIKETO-D-GLUCONIC ACID REDUCTASE"/>
    <property type="match status" value="1"/>
</dbReference>
<dbReference type="Pfam" id="PF00248">
    <property type="entry name" value="Aldo_ket_red"/>
    <property type="match status" value="1"/>
</dbReference>
<keyword evidence="3" id="KW-0560">Oxidoreductase</keyword>
<dbReference type="InterPro" id="IPR018170">
    <property type="entry name" value="Aldo/ket_reductase_CS"/>
</dbReference>
<dbReference type="Gene3D" id="3.20.20.100">
    <property type="entry name" value="NADP-dependent oxidoreductase domain"/>
    <property type="match status" value="1"/>
</dbReference>
<comment type="caution">
    <text evidence="5">The sequence shown here is derived from an EMBL/GenBank/DDBJ whole genome shotgun (WGS) entry which is preliminary data.</text>
</comment>
<dbReference type="RefSeq" id="WP_204199253.1">
    <property type="nucleotide sequence ID" value="NZ_JAFEMC010000003.1"/>
</dbReference>
<dbReference type="InterPro" id="IPR020471">
    <property type="entry name" value="AKR"/>
</dbReference>
<dbReference type="PIRSF" id="PIRSF000097">
    <property type="entry name" value="AKR"/>
    <property type="match status" value="1"/>
</dbReference>
<dbReference type="PROSITE" id="PS00798">
    <property type="entry name" value="ALDOKETO_REDUCTASE_1"/>
    <property type="match status" value="1"/>
</dbReference>
<evidence type="ECO:0000256" key="2">
    <source>
        <dbReference type="ARBA" id="ARBA00022857"/>
    </source>
</evidence>
<sequence>MTNLTLNDGRIMPQLGMGTWQIPDPQAALVVRKGFDLGFRLVDTAAIYGNERGVGDGIKGETGPDGDVWITTKLWNDRHGDATAALDESLSLLGIDAVDLYLIHWPVPREDDYVAAWQALIALREAGKARSIGVSNFLPEHLERLASETGVVPAVNQIELHPRFQQREAREYHAEHGIVTQSWSPIGQGKDLLTDPAITAIADRHSRSAAQVVLAWHLAKGFSVIPKASSPDHLSDNLAAADLTLDDDDIAAIDAMDTEDGRLGPDPREM</sequence>
<comment type="similarity">
    <text evidence="1">Belongs to the aldo/keto reductase family.</text>
</comment>
<dbReference type="InterPro" id="IPR036812">
    <property type="entry name" value="NAD(P)_OxRdtase_dom_sf"/>
</dbReference>
<dbReference type="SUPFAM" id="SSF51430">
    <property type="entry name" value="NAD(P)-linked oxidoreductase"/>
    <property type="match status" value="1"/>
</dbReference>
<keyword evidence="6" id="KW-1185">Reference proteome</keyword>
<dbReference type="InterPro" id="IPR023210">
    <property type="entry name" value="NADP_OxRdtase_dom"/>
</dbReference>
<protein>
    <submittedName>
        <fullName evidence="5">Aldo/keto reductase</fullName>
    </submittedName>
</protein>
<dbReference type="PANTHER" id="PTHR43827:SF3">
    <property type="entry name" value="NADP-DEPENDENT OXIDOREDUCTASE DOMAIN-CONTAINING PROTEIN"/>
    <property type="match status" value="1"/>
</dbReference>